<accession>H1CXW4</accession>
<protein>
    <recommendedName>
        <fullName evidence="10">ABC transporter domain-containing protein</fullName>
    </recommendedName>
</protein>
<feature type="transmembrane region" description="Helical" evidence="9">
    <location>
        <begin position="21"/>
        <end position="40"/>
    </location>
</feature>
<keyword evidence="12" id="KW-1185">Reference proteome</keyword>
<name>H1CXW4_9FIRM</name>
<gene>
    <name evidence="11" type="ORF">HMPREF9453_00202</name>
</gene>
<dbReference type="GO" id="GO:0043190">
    <property type="term" value="C:ATP-binding cassette (ABC) transporter complex"/>
    <property type="evidence" value="ECO:0007669"/>
    <property type="project" value="TreeGrafter"/>
</dbReference>
<dbReference type="PROSITE" id="PS00211">
    <property type="entry name" value="ABC_TRANSPORTER_1"/>
    <property type="match status" value="1"/>
</dbReference>
<dbReference type="STRING" id="742743.HMPREF9453_00202"/>
<keyword evidence="6" id="KW-0067">ATP-binding</keyword>
<reference evidence="11 12" key="1">
    <citation type="submission" date="2011-11" db="EMBL/GenBank/DDBJ databases">
        <title>The Genome Sequence of Dialister succinatiphilus YIT 11850.</title>
        <authorList>
            <consortium name="The Broad Institute Genome Sequencing Platform"/>
            <person name="Earl A."/>
            <person name="Ward D."/>
            <person name="Feldgarden M."/>
            <person name="Gevers D."/>
            <person name="Morotomi M."/>
            <person name="Young S.K."/>
            <person name="Zeng Q."/>
            <person name="Gargeya S."/>
            <person name="Fitzgerald M."/>
            <person name="Haas B."/>
            <person name="Abouelleil A."/>
            <person name="Alvarado L."/>
            <person name="Arachchi H.M."/>
            <person name="Berlin A."/>
            <person name="Brown A."/>
            <person name="Chapman S.B."/>
            <person name="Dunbar C."/>
            <person name="Gearin G."/>
            <person name="Goldberg J."/>
            <person name="Griggs A."/>
            <person name="Gujja S."/>
            <person name="Heiman D."/>
            <person name="Howarth C."/>
            <person name="Lui A."/>
            <person name="MacDonald P.J.P."/>
            <person name="Montmayeur A."/>
            <person name="Murphy C."/>
            <person name="Neiman D."/>
            <person name="Pearson M."/>
            <person name="Priest M."/>
            <person name="Roberts A."/>
            <person name="Saif S."/>
            <person name="Shea T."/>
            <person name="Sisk P."/>
            <person name="Stolte C."/>
            <person name="Sykes S."/>
            <person name="Wortman J."/>
            <person name="Nusbaum C."/>
            <person name="Birren B."/>
        </authorList>
    </citation>
    <scope>NUCLEOTIDE SEQUENCE [LARGE SCALE GENOMIC DNA]</scope>
    <source>
        <strain evidence="11 12">YIT 11850</strain>
    </source>
</reference>
<evidence type="ECO:0000256" key="8">
    <source>
        <dbReference type="ARBA" id="ARBA00023136"/>
    </source>
</evidence>
<dbReference type="eggNOG" id="COG1122">
    <property type="taxonomic scope" value="Bacteria"/>
</dbReference>
<evidence type="ECO:0000256" key="1">
    <source>
        <dbReference type="ARBA" id="ARBA00004202"/>
    </source>
</evidence>
<evidence type="ECO:0000256" key="9">
    <source>
        <dbReference type="SAM" id="Phobius"/>
    </source>
</evidence>
<dbReference type="InterPro" id="IPR050095">
    <property type="entry name" value="ECF_ABC_transporter_ATP-bd"/>
</dbReference>
<dbReference type="PANTHER" id="PTHR43553">
    <property type="entry name" value="HEAVY METAL TRANSPORTER"/>
    <property type="match status" value="1"/>
</dbReference>
<dbReference type="GO" id="GO:0005524">
    <property type="term" value="F:ATP binding"/>
    <property type="evidence" value="ECO:0007669"/>
    <property type="project" value="UniProtKB-KW"/>
</dbReference>
<evidence type="ECO:0000256" key="5">
    <source>
        <dbReference type="ARBA" id="ARBA00022741"/>
    </source>
</evidence>
<dbReference type="CDD" id="cd03225">
    <property type="entry name" value="ABC_cobalt_CbiO_domain1"/>
    <property type="match status" value="1"/>
</dbReference>
<dbReference type="Proteomes" id="UP000003277">
    <property type="component" value="Unassembled WGS sequence"/>
</dbReference>
<dbReference type="Gene3D" id="3.40.50.300">
    <property type="entry name" value="P-loop containing nucleotide triphosphate hydrolases"/>
    <property type="match status" value="1"/>
</dbReference>
<dbReference type="InterPro" id="IPR017871">
    <property type="entry name" value="ABC_transporter-like_CS"/>
</dbReference>
<dbReference type="Pfam" id="PF17099">
    <property type="entry name" value="TrpP"/>
    <property type="match status" value="1"/>
</dbReference>
<dbReference type="HOGENOM" id="CLU_556353_0_0_9"/>
<feature type="domain" description="ABC transporter" evidence="10">
    <location>
        <begin position="212"/>
        <end position="452"/>
    </location>
</feature>
<feature type="transmembrane region" description="Helical" evidence="9">
    <location>
        <begin position="70"/>
        <end position="88"/>
    </location>
</feature>
<proteinExistence type="inferred from homology"/>
<dbReference type="GO" id="GO:0016887">
    <property type="term" value="F:ATP hydrolysis activity"/>
    <property type="evidence" value="ECO:0007669"/>
    <property type="project" value="InterPro"/>
</dbReference>
<comment type="caution">
    <text evidence="11">The sequence shown here is derived from an EMBL/GenBank/DDBJ whole genome shotgun (WGS) entry which is preliminary data.</text>
</comment>
<dbReference type="InterPro" id="IPR031360">
    <property type="entry name" value="TrpP"/>
</dbReference>
<dbReference type="RefSeq" id="WP_008858708.1">
    <property type="nucleotide sequence ID" value="NZ_JH591187.1"/>
</dbReference>
<keyword evidence="5" id="KW-0547">Nucleotide-binding</keyword>
<keyword evidence="3" id="KW-0813">Transport</keyword>
<dbReference type="SUPFAM" id="SSF52540">
    <property type="entry name" value="P-loop containing nucleoside triphosphate hydrolases"/>
    <property type="match status" value="1"/>
</dbReference>
<dbReference type="InterPro" id="IPR015856">
    <property type="entry name" value="ABC_transpr_CbiO/EcfA_su"/>
</dbReference>
<dbReference type="InterPro" id="IPR027417">
    <property type="entry name" value="P-loop_NTPase"/>
</dbReference>
<organism evidence="11 12">
    <name type="scientific">Dialister succinatiphilus YIT 11850</name>
    <dbReference type="NCBI Taxonomy" id="742743"/>
    <lineage>
        <taxon>Bacteria</taxon>
        <taxon>Bacillati</taxon>
        <taxon>Bacillota</taxon>
        <taxon>Negativicutes</taxon>
        <taxon>Veillonellales</taxon>
        <taxon>Veillonellaceae</taxon>
        <taxon>Dialister</taxon>
    </lineage>
</organism>
<evidence type="ECO:0000313" key="12">
    <source>
        <dbReference type="Proteomes" id="UP000003277"/>
    </source>
</evidence>
<evidence type="ECO:0000256" key="6">
    <source>
        <dbReference type="ARBA" id="ARBA00022840"/>
    </source>
</evidence>
<dbReference type="Pfam" id="PF00005">
    <property type="entry name" value="ABC_tran"/>
    <property type="match status" value="1"/>
</dbReference>
<dbReference type="PATRIC" id="fig|742743.3.peg.206"/>
<dbReference type="PROSITE" id="PS50893">
    <property type="entry name" value="ABC_TRANSPORTER_2"/>
    <property type="match status" value="1"/>
</dbReference>
<evidence type="ECO:0000256" key="3">
    <source>
        <dbReference type="ARBA" id="ARBA00022448"/>
    </source>
</evidence>
<keyword evidence="9" id="KW-0812">Transmembrane</keyword>
<sequence length="496" mass="54388">MMEQVMDVSKLVFTKARGGRFRWLTISTLMLAIGMLLHLVSPSVAGFTPNWMIACYVVAILLTKPSYKQCLGICMVAALMEVFTSKSAFPYGDFASEFFGAYVAGFFAHSVPPIKIGKFSLRPAIAGFITTCVSGFTFVSILTLVMGIPMKVYLYGMLPAVAMVGIGNGIITPFLYFPALRLFKSMHYMAESDVEDSDHSGLVLKQQQEGVISVEHLTYTYPFSKKKALDNVSMAVSKGDFVVVTGPNGAGKTTLLMSMAGAIPHYYGGTMEGMVFTGGKAVTQHTIADLASSIGVILSDYKAQIVTLTVGEEMAFTLENHGFPPDEIRRRSKEALAKVHLDGLEERKVSTLSGGQCQRLVVAAVLAEEPEVLVFDEPTSALDPEGIREFYEMVGELNRKEGLTVIVAEHHLEAALPFAKKFILMNQGKIISQGTPEEVMRAMKQNHIYEEAIPDMYRAQLTLEDQGISFEKPFLNIRDAEQSVMDSFEKGEGKHA</sequence>
<evidence type="ECO:0000256" key="2">
    <source>
        <dbReference type="ARBA" id="ARBA00005417"/>
    </source>
</evidence>
<dbReference type="EMBL" id="ADLT01000007">
    <property type="protein sequence ID" value="EHO63842.1"/>
    <property type="molecule type" value="Genomic_DNA"/>
</dbReference>
<dbReference type="AlphaFoldDB" id="H1CXW4"/>
<keyword evidence="8 9" id="KW-0472">Membrane</keyword>
<dbReference type="InterPro" id="IPR003593">
    <property type="entry name" value="AAA+_ATPase"/>
</dbReference>
<dbReference type="InterPro" id="IPR003439">
    <property type="entry name" value="ABC_transporter-like_ATP-bd"/>
</dbReference>
<keyword evidence="7" id="KW-1278">Translocase</keyword>
<evidence type="ECO:0000256" key="4">
    <source>
        <dbReference type="ARBA" id="ARBA00022475"/>
    </source>
</evidence>
<evidence type="ECO:0000313" key="11">
    <source>
        <dbReference type="EMBL" id="EHO63842.1"/>
    </source>
</evidence>
<evidence type="ECO:0000256" key="7">
    <source>
        <dbReference type="ARBA" id="ARBA00022967"/>
    </source>
</evidence>
<feature type="transmembrane region" description="Helical" evidence="9">
    <location>
        <begin position="124"/>
        <end position="146"/>
    </location>
</feature>
<dbReference type="GO" id="GO:0042626">
    <property type="term" value="F:ATPase-coupled transmembrane transporter activity"/>
    <property type="evidence" value="ECO:0007669"/>
    <property type="project" value="TreeGrafter"/>
</dbReference>
<comment type="similarity">
    <text evidence="2">Belongs to the ABC transporter superfamily.</text>
</comment>
<comment type="subcellular location">
    <subcellularLocation>
        <location evidence="1">Cell membrane</location>
        <topology evidence="1">Peripheral membrane protein</topology>
    </subcellularLocation>
</comment>
<keyword evidence="4" id="KW-1003">Cell membrane</keyword>
<feature type="transmembrane region" description="Helical" evidence="9">
    <location>
        <begin position="46"/>
        <end position="63"/>
    </location>
</feature>
<dbReference type="SMART" id="SM00382">
    <property type="entry name" value="AAA"/>
    <property type="match status" value="1"/>
</dbReference>
<feature type="transmembrane region" description="Helical" evidence="9">
    <location>
        <begin position="152"/>
        <end position="177"/>
    </location>
</feature>
<keyword evidence="9" id="KW-1133">Transmembrane helix</keyword>
<evidence type="ECO:0000259" key="10">
    <source>
        <dbReference type="PROSITE" id="PS50893"/>
    </source>
</evidence>